<dbReference type="Gene3D" id="3.40.1260.10">
    <property type="entry name" value="DsrEFH-like"/>
    <property type="match status" value="1"/>
</dbReference>
<dbReference type="SUPFAM" id="SSF75169">
    <property type="entry name" value="DsrEFH-like"/>
    <property type="match status" value="1"/>
</dbReference>
<keyword evidence="2" id="KW-1185">Reference proteome</keyword>
<dbReference type="SUPFAM" id="SSF64307">
    <property type="entry name" value="SirA-like"/>
    <property type="match status" value="1"/>
</dbReference>
<gene>
    <name evidence="1" type="ORF">FD16_GL000352</name>
</gene>
<protein>
    <submittedName>
        <fullName evidence="1">Uncharacterized protein</fullName>
    </submittedName>
</protein>
<dbReference type="InterPro" id="IPR027396">
    <property type="entry name" value="DsrEFH-like"/>
</dbReference>
<reference evidence="1 2" key="1">
    <citation type="journal article" date="2015" name="Genome Announc.">
        <title>Expanding the biotechnology potential of lactobacilli through comparative genomics of 213 strains and associated genera.</title>
        <authorList>
            <person name="Sun Z."/>
            <person name="Harris H.M."/>
            <person name="McCann A."/>
            <person name="Guo C."/>
            <person name="Argimon S."/>
            <person name="Zhang W."/>
            <person name="Yang X."/>
            <person name="Jeffery I.B."/>
            <person name="Cooney J.C."/>
            <person name="Kagawa T.F."/>
            <person name="Liu W."/>
            <person name="Song Y."/>
            <person name="Salvetti E."/>
            <person name="Wrobel A."/>
            <person name="Rasinkangas P."/>
            <person name="Parkhill J."/>
            <person name="Rea M.C."/>
            <person name="O'Sullivan O."/>
            <person name="Ritari J."/>
            <person name="Douillard F.P."/>
            <person name="Paul Ross R."/>
            <person name="Yang R."/>
            <person name="Briner A.E."/>
            <person name="Felis G.E."/>
            <person name="de Vos W.M."/>
            <person name="Barrangou R."/>
            <person name="Klaenhammer T.R."/>
            <person name="Caufield P.W."/>
            <person name="Cui Y."/>
            <person name="Zhang H."/>
            <person name="O'Toole P.W."/>
        </authorList>
    </citation>
    <scope>NUCLEOTIDE SEQUENCE [LARGE SCALE GENOMIC DNA]</scope>
    <source>
        <strain evidence="1 2">DSM 5007</strain>
    </source>
</reference>
<proteinExistence type="predicted"/>
<dbReference type="PANTHER" id="PTHR34655:SF2">
    <property type="entry name" value="PEROXIREDOXIN FAMILY PROTEIN"/>
    <property type="match status" value="1"/>
</dbReference>
<dbReference type="AlphaFoldDB" id="A0A0R1W3A1"/>
<dbReference type="STRING" id="1423807.FD16_GL000352"/>
<dbReference type="PATRIC" id="fig|1423807.3.peg.356"/>
<evidence type="ECO:0000313" key="2">
    <source>
        <dbReference type="Proteomes" id="UP000051820"/>
    </source>
</evidence>
<dbReference type="Pfam" id="PF13686">
    <property type="entry name" value="DrsE_2"/>
    <property type="match status" value="1"/>
</dbReference>
<dbReference type="Gene3D" id="3.30.110.40">
    <property type="entry name" value="TusA-like domain"/>
    <property type="match status" value="1"/>
</dbReference>
<dbReference type="PANTHER" id="PTHR34655">
    <property type="entry name" value="CONSERVED WITHIN P. AEROPHILUM"/>
    <property type="match status" value="1"/>
</dbReference>
<name>A0A0R1W3A1_9LACO</name>
<dbReference type="InterPro" id="IPR032836">
    <property type="entry name" value="DsrE2-like"/>
</dbReference>
<dbReference type="Proteomes" id="UP000051820">
    <property type="component" value="Unassembled WGS sequence"/>
</dbReference>
<dbReference type="InterPro" id="IPR036868">
    <property type="entry name" value="TusA-like_sf"/>
</dbReference>
<dbReference type="eggNOG" id="COG2210">
    <property type="taxonomic scope" value="Bacteria"/>
</dbReference>
<sequence length="222" mass="23476">MNAGDSVKVTASDFGFYKDIEAWAKATGNSVTDNQIQGDKVVATVQKGANQPVTTQVATGGSTITTTSEGTTIVVFDGNFDKAIASLIIAQGAAAMGQPVTMFFTFWGLSVIKKPGVKVHKRGLAKAFDSVLPSSAGKLPLSKMNFLGAGRSMIKNLMHSNNVDQLEVMLQKAQDAGVKMVACTMSMGLMGFEETEFIDGVEFGGVATYLGDARQRSTNLFI</sequence>
<dbReference type="EMBL" id="AZGF01000012">
    <property type="protein sequence ID" value="KRM11983.1"/>
    <property type="molecule type" value="Genomic_DNA"/>
</dbReference>
<accession>A0A0R1W3A1</accession>
<dbReference type="eggNOG" id="COG0425">
    <property type="taxonomic scope" value="Bacteria"/>
</dbReference>
<organism evidence="1 2">
    <name type="scientific">Paucilactobacillus suebicus DSM 5007 = KCTC 3549</name>
    <dbReference type="NCBI Taxonomy" id="1423807"/>
    <lineage>
        <taxon>Bacteria</taxon>
        <taxon>Bacillati</taxon>
        <taxon>Bacillota</taxon>
        <taxon>Bacilli</taxon>
        <taxon>Lactobacillales</taxon>
        <taxon>Lactobacillaceae</taxon>
        <taxon>Paucilactobacillus</taxon>
    </lineage>
</organism>
<evidence type="ECO:0000313" key="1">
    <source>
        <dbReference type="EMBL" id="KRM11983.1"/>
    </source>
</evidence>
<comment type="caution">
    <text evidence="1">The sequence shown here is derived from an EMBL/GenBank/DDBJ whole genome shotgun (WGS) entry which is preliminary data.</text>
</comment>